<feature type="domain" description="Topo IA-type catalytic" evidence="20">
    <location>
        <begin position="815"/>
        <end position="1238"/>
    </location>
</feature>
<dbReference type="Gene3D" id="2.60.510.20">
    <property type="match status" value="1"/>
</dbReference>
<keyword evidence="9 15" id="KW-0799">Topoisomerase</keyword>
<evidence type="ECO:0000256" key="3">
    <source>
        <dbReference type="ARBA" id="ARBA00022490"/>
    </source>
</evidence>
<dbReference type="InterPro" id="IPR014001">
    <property type="entry name" value="Helicase_ATP-bd"/>
</dbReference>
<dbReference type="NCBIfam" id="TIGR01054">
    <property type="entry name" value="rgy"/>
    <property type="match status" value="1"/>
</dbReference>
<dbReference type="InterPro" id="IPR006171">
    <property type="entry name" value="TOPRIM_dom"/>
</dbReference>
<dbReference type="PROSITE" id="PS52036">
    <property type="entry name" value="ZF_RG_N"/>
    <property type="match status" value="1"/>
</dbReference>
<keyword evidence="4 15" id="KW-0479">Metal-binding</keyword>
<feature type="domain" description="Helicase ATP-binding" evidence="18">
    <location>
        <begin position="97"/>
        <end position="321"/>
    </location>
</feature>
<dbReference type="PANTHER" id="PTHR43505">
    <property type="entry name" value="REVERSE GYRASE"/>
    <property type="match status" value="1"/>
</dbReference>
<proteinExistence type="inferred from homology"/>
<dbReference type="SMART" id="SM00493">
    <property type="entry name" value="TOPRIM"/>
    <property type="match status" value="1"/>
</dbReference>
<comment type="subunit">
    <text evidence="2">Monomer.</text>
</comment>
<evidence type="ECO:0000259" key="19">
    <source>
        <dbReference type="PROSITE" id="PS52036"/>
    </source>
</evidence>
<dbReference type="AlphaFoldDB" id="A0A2R6B0L8"/>
<keyword evidence="3" id="KW-0963">Cytoplasm</keyword>
<dbReference type="InterPro" id="IPR011545">
    <property type="entry name" value="DEAD/DEAH_box_helicase_dom"/>
</dbReference>
<dbReference type="PROSITE" id="PS50880">
    <property type="entry name" value="TOPRIM"/>
    <property type="match status" value="1"/>
</dbReference>
<comment type="function">
    <text evidence="15">Modifies the topological state of DNA by introducing positive supercoils in an ATP-dependent process, increasing the linking number in steps of +1. Binds to single-stranded DNA, transiently cleaves and then rejoins the ends, introducing a positive supercoil in the process. The scissile phosphodiester is attacked by the catalytic tyrosine of the enzyme, resulting in the formation of a DNA-(5'-phosphotyrosyl)-enzyme intermediate. Involved in rewinding DNA strands in regions of the chromosome that have opened up to allow replication, transcription, DNA repair and/or for DNA protection.</text>
</comment>
<dbReference type="Gene3D" id="1.10.290.10">
    <property type="entry name" value="Topoisomerase I, domain 4"/>
    <property type="match status" value="1"/>
</dbReference>
<evidence type="ECO:0000256" key="6">
    <source>
        <dbReference type="ARBA" id="ARBA00022771"/>
    </source>
</evidence>
<dbReference type="PROSITE" id="PS52037">
    <property type="entry name" value="ZF_RG_C"/>
    <property type="match status" value="1"/>
</dbReference>
<comment type="subcellular location">
    <subcellularLocation>
        <location evidence="1">Cytoplasm</location>
    </subcellularLocation>
</comment>
<evidence type="ECO:0000259" key="17">
    <source>
        <dbReference type="PROSITE" id="PS50880"/>
    </source>
</evidence>
<sequence>MTELAIFVSACPNCGGMITSSRLERGLPCEKCLPEPVDPATRSIEEWHSLVASQLDRQGTLNRYREIVNLEDRAKEFVNVFHSLTSREPWSAQLTWAKRCLRGESFSIIAPTGVGKTTFLSVLAVYMARMGKRVLMVSPTALLARQTAGWVKRYSAVYDHTIKVAELHGEETGKAKREALSMVDDASANIVVVTAAGLGNLFERLLKIGFGLILVDDVDALLRKSVNIDRVIRLLGFSEEVQGIATEAILLRIRLARLFAQGEVRTEEVDSLLSRYKTLRKQIDEYKNTHSNLGQLIVSSATARPRGLKVKVFRELFGFDAGSSATYLRNIVDVEAKLDDDVLGQVVSLVKRLGRGGLIFVAKDYGRETAKKIEEALNQAGVKASQTSSYFHKRVDEFASMKIDVLVGPASYYGKLVRGIDLPQSVRYTVFVGVPKFSSRLEDEELSPLGIIRLLYAMSELIRDPIERQKTFQQAVKLRKMVQNLSPSDLRMVELAIKENRQLTGYLGQVQEEIGVGRMIFHNQLATPNMLHELTQSDRLIIQETPEGPLVLAPDVKTYIQASGRSSRLFGGKLAKGLSIVLVDNPRVMSALQRSMQIASSNTKWYKLEELDLDEVLREIDEDRRFNAKAKSETDLIKTALLIVESPNKARTIANFFGRPGRLYFKGKVFYEVVINNTLFTITSSGGHIIDLPNEARKRENYGVIKMNNHFVPLYDFLSRCRSCGVQFTGTKSVCPKCGSDDVQSSMEVVEALRKVAADVPTVYIGTDPDSEGEKIAWDLVMLLSPFTPNIKRVRFHEVTPNAVLEAINNASDINLNMVTAQIVRRIDDRWVGYGLTELLTKNKRKVLTHGVERLRVPVGRVQLPTLGYVIKKSEEFKANKVRRFRLTCDAGGGRTLTVSLTVPFKQLDAKQVKVLRERLTGSAVIVTTVEKEKVEVKPPPPYTTDAILEDASRSFGWSVGEIMRRLQDLFEAGLITYHRTDHTHVSSAGIEIARVYLESTWGKEWKQLFQPRKWGEEGAHECIRPTRPLNAEELKRQIDLLEIQGAEYLDYRHLRLYDQIFRRFIASQMSPSVLVRQRAQLEVEGLRTQVEGYVDVEVDGFTRVNPPRMTIPLTQGQSLRVTELNYAVSSTSPLPTEGETVAYMKAKRIGRPSTYASTIEKLKQHGYIFPTPRNRLVPTTTGKSIYGFLNSELKSLTTVLGEEYTADLQQKLQGIEDGLIDYKAIVQQCFKDFQLIKSIAKRVN</sequence>
<organism evidence="21 22">
    <name type="scientific">Candidatus Marsarchaeota G2 archaeon OSP_D</name>
    <dbReference type="NCBI Taxonomy" id="1978157"/>
    <lineage>
        <taxon>Archaea</taxon>
        <taxon>Candidatus Marsarchaeota</taxon>
        <taxon>Candidatus Marsarchaeota group 2</taxon>
    </lineage>
</organism>
<evidence type="ECO:0000313" key="21">
    <source>
        <dbReference type="EMBL" id="PSN92192.1"/>
    </source>
</evidence>
<dbReference type="Proteomes" id="UP000240322">
    <property type="component" value="Unassembled WGS sequence"/>
</dbReference>
<keyword evidence="16" id="KW-0175">Coiled coil</keyword>
<dbReference type="Pfam" id="PF01751">
    <property type="entry name" value="Toprim"/>
    <property type="match status" value="1"/>
</dbReference>
<dbReference type="SMART" id="SM00437">
    <property type="entry name" value="TOP1Ac"/>
    <property type="match status" value="1"/>
</dbReference>
<dbReference type="CDD" id="cd18798">
    <property type="entry name" value="SF2_C_reverse_gyrase"/>
    <property type="match status" value="1"/>
</dbReference>
<dbReference type="Pfam" id="PF00270">
    <property type="entry name" value="DEAD"/>
    <property type="match status" value="1"/>
</dbReference>
<evidence type="ECO:0000256" key="12">
    <source>
        <dbReference type="ARBA" id="ARBA00043976"/>
    </source>
</evidence>
<dbReference type="InterPro" id="IPR013497">
    <property type="entry name" value="Topo_IA_cen"/>
</dbReference>
<dbReference type="PROSITE" id="PS52039">
    <property type="entry name" value="TOPO_IA_2"/>
    <property type="match status" value="1"/>
</dbReference>
<dbReference type="Pfam" id="PF01131">
    <property type="entry name" value="Topoisom_bac"/>
    <property type="match status" value="1"/>
</dbReference>
<dbReference type="InterPro" id="IPR013824">
    <property type="entry name" value="Topo_IA_cen_sub1"/>
</dbReference>
<dbReference type="GO" id="GO:0008270">
    <property type="term" value="F:zinc ion binding"/>
    <property type="evidence" value="ECO:0007669"/>
    <property type="project" value="UniProtKB-KW"/>
</dbReference>
<dbReference type="Gene3D" id="3.40.50.300">
    <property type="entry name" value="P-loop containing nucleotide triphosphate hydrolases"/>
    <property type="match status" value="3"/>
</dbReference>
<dbReference type="Gene3D" id="1.10.460.10">
    <property type="entry name" value="Topoisomerase I, domain 2"/>
    <property type="match status" value="1"/>
</dbReference>
<evidence type="ECO:0000259" key="20">
    <source>
        <dbReference type="PROSITE" id="PS52039"/>
    </source>
</evidence>
<evidence type="ECO:0000256" key="8">
    <source>
        <dbReference type="ARBA" id="ARBA00022840"/>
    </source>
</evidence>
<reference evidence="21 22" key="1">
    <citation type="submission" date="2017-04" db="EMBL/GenBank/DDBJ databases">
        <title>Novel microbial lineages endemic to geothermal iron-oxide mats fill important gaps in the evolutionary history of Archaea.</title>
        <authorList>
            <person name="Jay Z.J."/>
            <person name="Beam J.P."/>
            <person name="Dlakic M."/>
            <person name="Rusch D.B."/>
            <person name="Kozubal M.A."/>
            <person name="Inskeep W.P."/>
        </authorList>
    </citation>
    <scope>NUCLEOTIDE SEQUENCE [LARGE SCALE GENOMIC DNA]</scope>
    <source>
        <strain evidence="21">OSP_D</strain>
    </source>
</reference>
<dbReference type="GO" id="GO:0003677">
    <property type="term" value="F:DNA binding"/>
    <property type="evidence" value="ECO:0007669"/>
    <property type="project" value="UniProtKB-KW"/>
</dbReference>
<dbReference type="InterPro" id="IPR013826">
    <property type="entry name" value="Topo_IA_cen_sub3"/>
</dbReference>
<dbReference type="GO" id="GO:0005524">
    <property type="term" value="F:ATP binding"/>
    <property type="evidence" value="ECO:0007669"/>
    <property type="project" value="UniProtKB-KW"/>
</dbReference>
<keyword evidence="5 15" id="KW-0547">Nucleotide-binding</keyword>
<keyword evidence="8 15" id="KW-0067">ATP-binding</keyword>
<evidence type="ECO:0000256" key="10">
    <source>
        <dbReference type="ARBA" id="ARBA00023125"/>
    </source>
</evidence>
<evidence type="ECO:0000256" key="14">
    <source>
        <dbReference type="PROSITE-ProRule" id="PRU01380"/>
    </source>
</evidence>
<feature type="domain" description="RG N-terminal-type" evidence="19">
    <location>
        <begin position="1"/>
        <end position="39"/>
    </location>
</feature>
<feature type="domain" description="Toprim" evidence="17">
    <location>
        <begin position="639"/>
        <end position="799"/>
    </location>
</feature>
<dbReference type="GO" id="GO:0006265">
    <property type="term" value="P:DNA topological change"/>
    <property type="evidence" value="ECO:0007669"/>
    <property type="project" value="InterPro"/>
</dbReference>
<name>A0A2R6B0L8_9ARCH</name>
<evidence type="ECO:0000256" key="15">
    <source>
        <dbReference type="RuleBase" id="RU004026"/>
    </source>
</evidence>
<evidence type="ECO:0000256" key="11">
    <source>
        <dbReference type="ARBA" id="ARBA00023235"/>
    </source>
</evidence>
<dbReference type="SMART" id="SM00382">
    <property type="entry name" value="AAA"/>
    <property type="match status" value="1"/>
</dbReference>
<evidence type="ECO:0000256" key="4">
    <source>
        <dbReference type="ARBA" id="ARBA00022723"/>
    </source>
</evidence>
<comment type="caution">
    <text evidence="21">The sequence shown here is derived from an EMBL/GenBank/DDBJ whole genome shotgun (WGS) entry which is preliminary data.</text>
</comment>
<gene>
    <name evidence="21" type="ORF">B9Q03_01775</name>
</gene>
<evidence type="ECO:0000256" key="2">
    <source>
        <dbReference type="ARBA" id="ARBA00011245"/>
    </source>
</evidence>
<dbReference type="InterPro" id="IPR027417">
    <property type="entry name" value="P-loop_NTPase"/>
</dbReference>
<evidence type="ECO:0000256" key="5">
    <source>
        <dbReference type="ARBA" id="ARBA00022741"/>
    </source>
</evidence>
<comment type="similarity">
    <text evidence="12">In the N-terminal section; belongs to the DEAD box helicase family. DDVD subfamily.</text>
</comment>
<dbReference type="PANTHER" id="PTHR43505:SF1">
    <property type="entry name" value="REVERSE GYRASE"/>
    <property type="match status" value="1"/>
</dbReference>
<dbReference type="GO" id="GO:0160097">
    <property type="term" value="F:reverse gyrase activity"/>
    <property type="evidence" value="ECO:0007669"/>
    <property type="project" value="UniProtKB-ARBA"/>
</dbReference>
<evidence type="ECO:0000256" key="7">
    <source>
        <dbReference type="ARBA" id="ARBA00022833"/>
    </source>
</evidence>
<dbReference type="EMBL" id="NEXE01000008">
    <property type="protein sequence ID" value="PSN92192.1"/>
    <property type="molecule type" value="Genomic_DNA"/>
</dbReference>
<accession>A0A2R6B0L8</accession>
<dbReference type="SUPFAM" id="SSF52540">
    <property type="entry name" value="P-loop containing nucleoside triphosphate hydrolases"/>
    <property type="match status" value="2"/>
</dbReference>
<evidence type="ECO:0000256" key="9">
    <source>
        <dbReference type="ARBA" id="ARBA00023029"/>
    </source>
</evidence>
<dbReference type="InterPro" id="IPR003602">
    <property type="entry name" value="Topo_IA_DNA-bd_dom"/>
</dbReference>
<feature type="coiled-coil region" evidence="16">
    <location>
        <begin position="269"/>
        <end position="296"/>
    </location>
</feature>
<protein>
    <recommendedName>
        <fullName evidence="15">Reverse gyrase</fullName>
    </recommendedName>
</protein>
<keyword evidence="6 14" id="KW-0863">Zinc-finger</keyword>
<evidence type="ECO:0000313" key="22">
    <source>
        <dbReference type="Proteomes" id="UP000240322"/>
    </source>
</evidence>
<evidence type="ECO:0000259" key="18">
    <source>
        <dbReference type="PROSITE" id="PS51192"/>
    </source>
</evidence>
<evidence type="ECO:0000256" key="13">
    <source>
        <dbReference type="ARBA" id="ARBA00049360"/>
    </source>
</evidence>
<keyword evidence="7 15" id="KW-0862">Zinc</keyword>
<evidence type="ECO:0000256" key="1">
    <source>
        <dbReference type="ARBA" id="ARBA00004496"/>
    </source>
</evidence>
<dbReference type="Pfam" id="PF17915">
    <property type="entry name" value="zf_Rg"/>
    <property type="match status" value="1"/>
</dbReference>
<dbReference type="InterPro" id="IPR003601">
    <property type="entry name" value="Topo_IA_2"/>
</dbReference>
<dbReference type="InterPro" id="IPR003593">
    <property type="entry name" value="AAA+_ATPase"/>
</dbReference>
<dbReference type="InterPro" id="IPR040569">
    <property type="entry name" value="Znf_Rg"/>
</dbReference>
<evidence type="ECO:0000256" key="16">
    <source>
        <dbReference type="SAM" id="Coils"/>
    </source>
</evidence>
<dbReference type="SUPFAM" id="SSF56712">
    <property type="entry name" value="Prokaryotic type I DNA topoisomerase"/>
    <property type="match status" value="1"/>
</dbReference>
<dbReference type="GO" id="GO:0005737">
    <property type="term" value="C:cytoplasm"/>
    <property type="evidence" value="ECO:0007669"/>
    <property type="project" value="UniProtKB-SubCell"/>
</dbReference>
<keyword evidence="11 15" id="KW-0413">Isomerase</keyword>
<dbReference type="CDD" id="cd00186">
    <property type="entry name" value="TOP1Ac"/>
    <property type="match status" value="1"/>
</dbReference>
<dbReference type="SMART" id="SM00436">
    <property type="entry name" value="TOP1Bc"/>
    <property type="match status" value="1"/>
</dbReference>
<dbReference type="Gene3D" id="3.40.50.140">
    <property type="match status" value="1"/>
</dbReference>
<dbReference type="SMART" id="SM00487">
    <property type="entry name" value="DEXDc"/>
    <property type="match status" value="1"/>
</dbReference>
<dbReference type="InterPro" id="IPR005736">
    <property type="entry name" value="Reverse_gyrase"/>
</dbReference>
<comment type="catalytic activity">
    <reaction evidence="13 15">
        <text>ATP + H2O = ADP + phosphate + H(+)</text>
        <dbReference type="Rhea" id="RHEA:13065"/>
        <dbReference type="ChEBI" id="CHEBI:15377"/>
        <dbReference type="ChEBI" id="CHEBI:15378"/>
        <dbReference type="ChEBI" id="CHEBI:30616"/>
        <dbReference type="ChEBI" id="CHEBI:43474"/>
        <dbReference type="ChEBI" id="CHEBI:456216"/>
    </reaction>
</comment>
<dbReference type="PRINTS" id="PR00417">
    <property type="entry name" value="PRTPISMRASEI"/>
</dbReference>
<dbReference type="PROSITE" id="PS51192">
    <property type="entry name" value="HELICASE_ATP_BIND_1"/>
    <property type="match status" value="1"/>
</dbReference>
<dbReference type="InterPro" id="IPR023405">
    <property type="entry name" value="Topo_IA_core_domain"/>
</dbReference>
<keyword evidence="10 15" id="KW-0238">DNA-binding</keyword>